<feature type="compositionally biased region" description="Low complexity" evidence="2">
    <location>
        <begin position="64"/>
        <end position="82"/>
    </location>
</feature>
<reference evidence="5" key="1">
    <citation type="journal article" date="2020" name="Fungal Divers.">
        <title>Resolving the Mortierellaceae phylogeny through synthesis of multi-gene phylogenetics and phylogenomics.</title>
        <authorList>
            <person name="Vandepol N."/>
            <person name="Liber J."/>
            <person name="Desiro A."/>
            <person name="Na H."/>
            <person name="Kennedy M."/>
            <person name="Barry K."/>
            <person name="Grigoriev I.V."/>
            <person name="Miller A.N."/>
            <person name="O'Donnell K."/>
            <person name="Stajich J.E."/>
            <person name="Bonito G."/>
        </authorList>
    </citation>
    <scope>NUCLEOTIDE SEQUENCE</scope>
    <source>
        <strain evidence="5">BC1065</strain>
    </source>
</reference>
<dbReference type="EMBL" id="JAAAJB010000141">
    <property type="protein sequence ID" value="KAG0264338.1"/>
    <property type="molecule type" value="Genomic_DNA"/>
</dbReference>
<keyword evidence="3" id="KW-0812">Transmembrane</keyword>
<feature type="region of interest" description="Disordered" evidence="2">
    <location>
        <begin position="64"/>
        <end position="87"/>
    </location>
</feature>
<dbReference type="InterPro" id="IPR029058">
    <property type="entry name" value="AB_hydrolase_fold"/>
</dbReference>
<evidence type="ECO:0000256" key="2">
    <source>
        <dbReference type="SAM" id="MobiDB-lite"/>
    </source>
</evidence>
<evidence type="ECO:0000313" key="6">
    <source>
        <dbReference type="Proteomes" id="UP000807716"/>
    </source>
</evidence>
<feature type="compositionally biased region" description="Polar residues" evidence="2">
    <location>
        <begin position="220"/>
        <end position="238"/>
    </location>
</feature>
<dbReference type="PANTHER" id="PTHR48081:SF33">
    <property type="entry name" value="KYNURENINE FORMAMIDASE"/>
    <property type="match status" value="1"/>
</dbReference>
<gene>
    <name evidence="5" type="ORF">DFQ27_001280</name>
</gene>
<dbReference type="Pfam" id="PF20434">
    <property type="entry name" value="BD-FAE"/>
    <property type="match status" value="1"/>
</dbReference>
<name>A0A9P6QFF7_9FUNG</name>
<comment type="caution">
    <text evidence="5">The sequence shown here is derived from an EMBL/GenBank/DDBJ whole genome shotgun (WGS) entry which is preliminary data.</text>
</comment>
<feature type="region of interest" description="Disordered" evidence="2">
    <location>
        <begin position="219"/>
        <end position="238"/>
    </location>
</feature>
<dbReference type="OrthoDB" id="6495301at2759"/>
<dbReference type="PANTHER" id="PTHR48081">
    <property type="entry name" value="AB HYDROLASE SUPERFAMILY PROTEIN C4A8.06C"/>
    <property type="match status" value="1"/>
</dbReference>
<dbReference type="SUPFAM" id="SSF53474">
    <property type="entry name" value="alpha/beta-Hydrolases"/>
    <property type="match status" value="1"/>
</dbReference>
<evidence type="ECO:0000313" key="5">
    <source>
        <dbReference type="EMBL" id="KAG0264338.1"/>
    </source>
</evidence>
<keyword evidence="3" id="KW-0472">Membrane</keyword>
<evidence type="ECO:0000259" key="4">
    <source>
        <dbReference type="Pfam" id="PF20434"/>
    </source>
</evidence>
<organism evidence="5 6">
    <name type="scientific">Actinomortierella ambigua</name>
    <dbReference type="NCBI Taxonomy" id="1343610"/>
    <lineage>
        <taxon>Eukaryota</taxon>
        <taxon>Fungi</taxon>
        <taxon>Fungi incertae sedis</taxon>
        <taxon>Mucoromycota</taxon>
        <taxon>Mortierellomycotina</taxon>
        <taxon>Mortierellomycetes</taxon>
        <taxon>Mortierellales</taxon>
        <taxon>Mortierellaceae</taxon>
        <taxon>Actinomortierella</taxon>
    </lineage>
</organism>
<evidence type="ECO:0000256" key="1">
    <source>
        <dbReference type="ARBA" id="ARBA00022801"/>
    </source>
</evidence>
<protein>
    <recommendedName>
        <fullName evidence="4">BD-FAE-like domain-containing protein</fullName>
    </recommendedName>
</protein>
<dbReference type="GO" id="GO:0016787">
    <property type="term" value="F:hydrolase activity"/>
    <property type="evidence" value="ECO:0007669"/>
    <property type="project" value="UniProtKB-KW"/>
</dbReference>
<sequence>MSRLPHIAVAEAEDYGYPRPRRHHVHHTRNGFVATSTHSARSFSPRLPSPPPDHYDEYATVKNSFPSSSSSSPSSSPSRSSPQYTTGKKRGRLARFGLVAMILFPPISIVLLVMLPFVVVISVLVMYAIVWLLYYNMAEPQSLTDYPLDPRRIWKLFWIALSSVWGDLQLLPIGISLVRYRYLNTTRSGHHGSLLNDIQYNPLRPENKLDVHIPIDKFESSTNNNNNKSHEAQTNGGNTTHHLRPVVVFIYGGAWSSGSKWMYTLIGARLSQMGYVAVIPDYSIYPRGKIREMEGDVKLAIQWAYRNCREFGGDPNRLYAMGHSAGGQLVALTVIKDALQRLPSSLIDEAMAQSSLLHRILQENNWARRRHGNQATDHDCSTDILPRLRGVILCSAPFDIGEHYRHETMRGVEQVSSMGRVMGMGERDAFPRHSPTRILMELMRASTHGIRLRETMMDQQTRHQHMLRQLRNLMPIETLLIHGDDDKTVPMRSTREFFKQLKAIQLGPSVRFKVMEGMGHIEPVLALMPSFAINDPFTEPLMDEIACFIDGGLRG</sequence>
<keyword evidence="6" id="KW-1185">Reference proteome</keyword>
<accession>A0A9P6QFF7</accession>
<evidence type="ECO:0000256" key="3">
    <source>
        <dbReference type="SAM" id="Phobius"/>
    </source>
</evidence>
<dbReference type="AlphaFoldDB" id="A0A9P6QFF7"/>
<proteinExistence type="predicted"/>
<dbReference type="Gene3D" id="3.40.50.1820">
    <property type="entry name" value="alpha/beta hydrolase"/>
    <property type="match status" value="1"/>
</dbReference>
<keyword evidence="3" id="KW-1133">Transmembrane helix</keyword>
<dbReference type="Proteomes" id="UP000807716">
    <property type="component" value="Unassembled WGS sequence"/>
</dbReference>
<keyword evidence="1" id="KW-0378">Hydrolase</keyword>
<feature type="transmembrane region" description="Helical" evidence="3">
    <location>
        <begin position="156"/>
        <end position="178"/>
    </location>
</feature>
<feature type="domain" description="BD-FAE-like" evidence="4">
    <location>
        <begin position="242"/>
        <end position="346"/>
    </location>
</feature>
<feature type="transmembrane region" description="Helical" evidence="3">
    <location>
        <begin position="117"/>
        <end position="135"/>
    </location>
</feature>
<feature type="transmembrane region" description="Helical" evidence="3">
    <location>
        <begin position="93"/>
        <end position="111"/>
    </location>
</feature>
<dbReference type="InterPro" id="IPR049492">
    <property type="entry name" value="BD-FAE-like_dom"/>
</dbReference>
<dbReference type="InterPro" id="IPR050300">
    <property type="entry name" value="GDXG_lipolytic_enzyme"/>
</dbReference>